<dbReference type="PANTHER" id="PTHR22589:SF67">
    <property type="entry name" value="PEROXISOMAL CARNITINE O-OCTANOYLTRANSFERASE"/>
    <property type="match status" value="1"/>
</dbReference>
<dbReference type="Pfam" id="PF00755">
    <property type="entry name" value="Carn_acyltransf"/>
    <property type="match status" value="2"/>
</dbReference>
<dbReference type="Proteomes" id="UP000265427">
    <property type="component" value="Unassembled WGS sequence"/>
</dbReference>
<keyword evidence="3" id="KW-0808">Transferase</keyword>
<dbReference type="GO" id="GO:0006631">
    <property type="term" value="P:fatty acid metabolic process"/>
    <property type="evidence" value="ECO:0007669"/>
    <property type="project" value="UniProtKB-KW"/>
</dbReference>
<comment type="caution">
    <text evidence="9">The sequence shown here is derived from an EMBL/GenBank/DDBJ whole genome shotgun (WGS) entry which is preliminary data.</text>
</comment>
<evidence type="ECO:0000313" key="10">
    <source>
        <dbReference type="Proteomes" id="UP000265427"/>
    </source>
</evidence>
<proteinExistence type="inferred from homology"/>
<dbReference type="EMBL" id="QUSZ01007068">
    <property type="protein sequence ID" value="RHY03674.1"/>
    <property type="molecule type" value="Genomic_DNA"/>
</dbReference>
<dbReference type="SUPFAM" id="SSF52777">
    <property type="entry name" value="CoA-dependent acyltransferases"/>
    <property type="match status" value="3"/>
</dbReference>
<evidence type="ECO:0000256" key="7">
    <source>
        <dbReference type="PIRSR" id="PIRSR600542-1"/>
    </source>
</evidence>
<accession>A0A397ABL5</accession>
<evidence type="ECO:0000256" key="1">
    <source>
        <dbReference type="ARBA" id="ARBA00005232"/>
    </source>
</evidence>
<protein>
    <recommendedName>
        <fullName evidence="8">Choline/carnitine acyltransferase domain-containing protein</fullName>
    </recommendedName>
</protein>
<dbReference type="PANTHER" id="PTHR22589">
    <property type="entry name" value="CARNITINE O-ACYLTRANSFERASE"/>
    <property type="match status" value="1"/>
</dbReference>
<sequence length="667" mass="75445">MSKKTKATAATAEKTFQYQDELPPLPLPSLEQTIDAYIKSCEPMLSASELEHTKGVCHDFLHGVGPQLQAILEERAGSEKNWIEEWWETFGYMKPRYPSAININWYGVVPGNWGPREMSQSEAAAIFTVALLQYRKEFLAEAIPPEKMMGKPLCMFQYTRFFNSCVIPGEDCDEIQVYDHNQRHIVILRNNCMWVLDVLDEQGNALSVPELVNAFEAVRAEATGLFDLERYPPVSVLTSENRTNWAKARAYLISLDACNKESLEIIEKALFVVALDETPPANSEQVAQNCLLGDGRNRWYDKPVVLVVHENARTGINGQHAWADALVVVRIFAYCAKYVNDNFKQFFAHKTVMGPPKHTPRRLKWKIDNNALTAIECASAAISKLIQASDLSTLLFQHYGHAFLKRYKLSPDYFIQQAIQLAYYKMYKELPAVYETAHTRLFYHGRTETVRSLTNESLAFVKTMESTAEVLFSTEYSFDEWMILILPSTHSTEYSFYRGLILPSVLVLPSTECVDIIFLQASVKWEVLQTALKRHGQVLKNSLLAQGVDRHLMGLQIVSEMSGITPRPSLFTDKAFELTKRYRISTSNISGTAGASPIWGGFSAMYNDGYGVCYALQPDRINFSITAYHTDPTTSAATFKRHLEAALLDMVELCLSRNVIYVGQSNL</sequence>
<keyword evidence="5" id="KW-0443">Lipid metabolism</keyword>
<dbReference type="InterPro" id="IPR000542">
    <property type="entry name" value="Carn_acyl_trans"/>
</dbReference>
<dbReference type="Gene3D" id="1.10.275.20">
    <property type="entry name" value="Choline/Carnitine o-acyltransferase"/>
    <property type="match status" value="1"/>
</dbReference>
<feature type="active site" description="Proton acceptor" evidence="7">
    <location>
        <position position="320"/>
    </location>
</feature>
<keyword evidence="6" id="KW-0012">Acyltransferase</keyword>
<dbReference type="AlphaFoldDB" id="A0A397ABL5"/>
<dbReference type="VEuPathDB" id="FungiDB:H257_05889"/>
<evidence type="ECO:0000256" key="5">
    <source>
        <dbReference type="ARBA" id="ARBA00023098"/>
    </source>
</evidence>
<feature type="domain" description="Choline/carnitine acyltransferase" evidence="8">
    <location>
        <begin position="25"/>
        <end position="467"/>
    </location>
</feature>
<evidence type="ECO:0000256" key="3">
    <source>
        <dbReference type="ARBA" id="ARBA00022679"/>
    </source>
</evidence>
<dbReference type="GO" id="GO:0016406">
    <property type="term" value="F:carnitine O-acyltransferase activity"/>
    <property type="evidence" value="ECO:0007669"/>
    <property type="project" value="UniProtKB-ARBA"/>
</dbReference>
<name>A0A397ABL5_APHAT</name>
<comment type="similarity">
    <text evidence="1">Belongs to the carnitine/choline acetyltransferase family.</text>
</comment>
<reference evidence="9 10" key="1">
    <citation type="submission" date="2018-08" db="EMBL/GenBank/DDBJ databases">
        <title>Aphanomyces genome sequencing and annotation.</title>
        <authorList>
            <person name="Minardi D."/>
            <person name="Oidtmann B."/>
            <person name="Van Der Giezen M."/>
            <person name="Studholme D.J."/>
        </authorList>
    </citation>
    <scope>NUCLEOTIDE SEQUENCE [LARGE SCALE GENOMIC DNA]</scope>
    <source>
        <strain evidence="9 10">Kv</strain>
    </source>
</reference>
<keyword evidence="4" id="KW-0276">Fatty acid metabolism</keyword>
<keyword evidence="2" id="KW-0813">Transport</keyword>
<dbReference type="Gene3D" id="3.30.559.70">
    <property type="entry name" value="Choline/Carnitine o-acyltransferase, domain 2"/>
    <property type="match status" value="1"/>
</dbReference>
<dbReference type="Gene3D" id="3.30.559.10">
    <property type="entry name" value="Chloramphenicol acetyltransferase-like domain"/>
    <property type="match status" value="2"/>
</dbReference>
<dbReference type="InterPro" id="IPR042572">
    <property type="entry name" value="Carn_acyl_trans_N"/>
</dbReference>
<dbReference type="InterPro" id="IPR023213">
    <property type="entry name" value="CAT-like_dom_sf"/>
</dbReference>
<dbReference type="InterPro" id="IPR042231">
    <property type="entry name" value="Cho/carn_acyl_trans_2"/>
</dbReference>
<evidence type="ECO:0000256" key="2">
    <source>
        <dbReference type="ARBA" id="ARBA00022448"/>
    </source>
</evidence>
<evidence type="ECO:0000256" key="6">
    <source>
        <dbReference type="ARBA" id="ARBA00023315"/>
    </source>
</evidence>
<dbReference type="InterPro" id="IPR039551">
    <property type="entry name" value="Cho/carn_acyl_trans"/>
</dbReference>
<feature type="domain" description="Choline/carnitine acyltransferase" evidence="8">
    <location>
        <begin position="520"/>
        <end position="644"/>
    </location>
</feature>
<evidence type="ECO:0000259" key="8">
    <source>
        <dbReference type="Pfam" id="PF00755"/>
    </source>
</evidence>
<evidence type="ECO:0000313" key="9">
    <source>
        <dbReference type="EMBL" id="RHY03674.1"/>
    </source>
</evidence>
<dbReference type="PROSITE" id="PS00439">
    <property type="entry name" value="ACYLTRANSF_C_1"/>
    <property type="match status" value="1"/>
</dbReference>
<gene>
    <name evidence="9" type="ORF">DYB36_003702</name>
</gene>
<organism evidence="9 10">
    <name type="scientific">Aphanomyces astaci</name>
    <name type="common">Crayfish plague agent</name>
    <dbReference type="NCBI Taxonomy" id="112090"/>
    <lineage>
        <taxon>Eukaryota</taxon>
        <taxon>Sar</taxon>
        <taxon>Stramenopiles</taxon>
        <taxon>Oomycota</taxon>
        <taxon>Saprolegniomycetes</taxon>
        <taxon>Saprolegniales</taxon>
        <taxon>Verrucalvaceae</taxon>
        <taxon>Aphanomyces</taxon>
    </lineage>
</organism>
<evidence type="ECO:0000256" key="4">
    <source>
        <dbReference type="ARBA" id="ARBA00022832"/>
    </source>
</evidence>